<evidence type="ECO:0000256" key="2">
    <source>
        <dbReference type="SAM" id="MobiDB-lite"/>
    </source>
</evidence>
<feature type="compositionally biased region" description="Pro residues" evidence="2">
    <location>
        <begin position="433"/>
        <end position="454"/>
    </location>
</feature>
<evidence type="ECO:0000256" key="1">
    <source>
        <dbReference type="ARBA" id="ARBA00022801"/>
    </source>
</evidence>
<dbReference type="Pfam" id="PF01520">
    <property type="entry name" value="Amidase_3"/>
    <property type="match status" value="1"/>
</dbReference>
<reference evidence="4 5" key="1">
    <citation type="journal article" date="2019" name="FEMS Microbiol. Lett.">
        <title>A novel salt-tolerant genotype illuminates the sucrose gene evolution in freshwater bloom-forming cyanobacterium Microcystis aeruginosa.</title>
        <authorList>
            <person name="Tanabe Y."/>
            <person name="Yamaguchi H."/>
            <person name="Sano T."/>
            <person name="Kawachi M."/>
        </authorList>
    </citation>
    <scope>NUCLEOTIDE SEQUENCE [LARGE SCALE GENOMIC DNA]</scope>
    <source>
        <strain evidence="4 5">NIES-4325</strain>
    </source>
</reference>
<organism evidence="4 5">
    <name type="scientific">Microcystis aeruginosa NIES-4325</name>
    <dbReference type="NCBI Taxonomy" id="2569534"/>
    <lineage>
        <taxon>Bacteria</taxon>
        <taxon>Bacillati</taxon>
        <taxon>Cyanobacteriota</taxon>
        <taxon>Cyanophyceae</taxon>
        <taxon>Oscillatoriophycideae</taxon>
        <taxon>Chroococcales</taxon>
        <taxon>Microcystaceae</taxon>
        <taxon>Microcystis</taxon>
    </lineage>
</organism>
<dbReference type="EC" id="3.5.1.28" evidence="4"/>
<feature type="compositionally biased region" description="Basic and acidic residues" evidence="2">
    <location>
        <begin position="181"/>
        <end position="201"/>
    </location>
</feature>
<gene>
    <name evidence="4" type="primary">cwlC</name>
    <name evidence="4" type="ORF">MiAbW_01800</name>
</gene>
<sequence length="640" mass="70649">MRFHWLFLSALTWLLVAAPAWAGKLVFWRFDTNENRLVFTTDNRVQPRAQMITNPTRIVIDLPGIKLGQPNINRPIGNIVRSVRIGQFDAETTRLVIELAPGYTVDPQQVKIRGISPTQWTVELPEPQPIREETQPPVTPEPNSTPNQGSTRPTPPPPVSQTDNNDDFQVTRNGLFIRLEQNGDERSIRSQRSRDGKKIEFELPGATLPSSLTGQTIPVNRYGVGDIQFSQTANQRAKISLSVNKDSPDWQALYSRFGGLVLLPRGGLSSVDNISSPPPTSATNPNPRPNNPPPKTPNNPPPKTPNNPPSSNRLATISSIDLTGNNDRLLIRADSPLKANGSVNRDGVYELRIDNAKLAESFRGPRFGRYSPIYQLRVRQESANKVLILVQTAAGFQLGQLNQSDSQTLALELLSSRNSSPVSQVPDSTTIPVPLPPNTGQFNPPPRPSNPTPNTPRQGNGRFLVVIDPGHGGKDPGAIGIGGLQEKNVILPISLEVTRILQQQGIDVRLTRDSDFFVTLQGRTDLANRIDADLFVSIHANSMGKARPDVNGLEVYYFGDSRLSDTIHRNIVRSVDMRDRGVRRARFYVLRTSKMPSTLVEVGYVTGAQDAPKLANANFQRQMAAAIARGIIEYIQRNLR</sequence>
<keyword evidence="1 4" id="KW-0378">Hydrolase</keyword>
<dbReference type="GO" id="GO:0009253">
    <property type="term" value="P:peptidoglycan catabolic process"/>
    <property type="evidence" value="ECO:0007669"/>
    <property type="project" value="InterPro"/>
</dbReference>
<dbReference type="CDD" id="cd02696">
    <property type="entry name" value="MurNAc-LAA"/>
    <property type="match status" value="1"/>
</dbReference>
<feature type="region of interest" description="Disordered" evidence="2">
    <location>
        <begin position="119"/>
        <end position="167"/>
    </location>
</feature>
<evidence type="ECO:0000259" key="3">
    <source>
        <dbReference type="SMART" id="SM00646"/>
    </source>
</evidence>
<feature type="compositionally biased region" description="Polar residues" evidence="2">
    <location>
        <begin position="417"/>
        <end position="431"/>
    </location>
</feature>
<dbReference type="EMBL" id="BJKP01000013">
    <property type="protein sequence ID" value="GEA27239.1"/>
    <property type="molecule type" value="Genomic_DNA"/>
</dbReference>
<feature type="region of interest" description="Disordered" evidence="2">
    <location>
        <begin position="271"/>
        <end position="313"/>
    </location>
</feature>
<dbReference type="SMART" id="SM00646">
    <property type="entry name" value="Ami_3"/>
    <property type="match status" value="1"/>
</dbReference>
<feature type="region of interest" description="Disordered" evidence="2">
    <location>
        <begin position="179"/>
        <end position="215"/>
    </location>
</feature>
<dbReference type="Pfam" id="PF11741">
    <property type="entry name" value="AMIN"/>
    <property type="match status" value="1"/>
</dbReference>
<evidence type="ECO:0000313" key="5">
    <source>
        <dbReference type="Proteomes" id="UP000376575"/>
    </source>
</evidence>
<dbReference type="InterPro" id="IPR002508">
    <property type="entry name" value="MurNAc-LAA_cat"/>
</dbReference>
<feature type="domain" description="MurNAc-LAA" evidence="3">
    <location>
        <begin position="524"/>
        <end position="632"/>
    </location>
</feature>
<dbReference type="GO" id="GO:0008745">
    <property type="term" value="F:N-acetylmuramoyl-L-alanine amidase activity"/>
    <property type="evidence" value="ECO:0007669"/>
    <property type="project" value="UniProtKB-EC"/>
</dbReference>
<dbReference type="InterPro" id="IPR021731">
    <property type="entry name" value="AMIN_dom"/>
</dbReference>
<protein>
    <submittedName>
        <fullName evidence="4">Sporulation-specific N-acetylmuramoyl-L-alanine amidase</fullName>
        <ecNumber evidence="4">3.5.1.28</ecNumber>
    </submittedName>
</protein>
<dbReference type="Gene3D" id="2.60.40.3500">
    <property type="match status" value="1"/>
</dbReference>
<dbReference type="PANTHER" id="PTHR30404">
    <property type="entry name" value="N-ACETYLMURAMOYL-L-ALANINE AMIDASE"/>
    <property type="match status" value="1"/>
</dbReference>
<evidence type="ECO:0000313" key="4">
    <source>
        <dbReference type="EMBL" id="GEA27239.1"/>
    </source>
</evidence>
<comment type="caution">
    <text evidence="4">The sequence shown here is derived from an EMBL/GenBank/DDBJ whole genome shotgun (WGS) entry which is preliminary data.</text>
</comment>
<dbReference type="InterPro" id="IPR050695">
    <property type="entry name" value="N-acetylmuramoyl_amidase_3"/>
</dbReference>
<name>A0A5J4F8F8_MICAE</name>
<feature type="compositionally biased region" description="Polar residues" evidence="2">
    <location>
        <begin position="141"/>
        <end position="152"/>
    </location>
</feature>
<dbReference type="PANTHER" id="PTHR30404:SF0">
    <property type="entry name" value="N-ACETYLMURAMOYL-L-ALANINE AMIDASE AMIC"/>
    <property type="match status" value="1"/>
</dbReference>
<feature type="compositionally biased region" description="Pro residues" evidence="2">
    <location>
        <begin position="276"/>
        <end position="308"/>
    </location>
</feature>
<feature type="region of interest" description="Disordered" evidence="2">
    <location>
        <begin position="417"/>
        <end position="462"/>
    </location>
</feature>
<accession>A0A5J4F8F8</accession>
<dbReference type="AlphaFoldDB" id="A0A5J4F8F8"/>
<dbReference type="SUPFAM" id="SSF53187">
    <property type="entry name" value="Zn-dependent exopeptidases"/>
    <property type="match status" value="1"/>
</dbReference>
<dbReference type="RefSeq" id="WP_151695905.1">
    <property type="nucleotide sequence ID" value="NZ_BJKP01000013.1"/>
</dbReference>
<dbReference type="GO" id="GO:0030288">
    <property type="term" value="C:outer membrane-bounded periplasmic space"/>
    <property type="evidence" value="ECO:0007669"/>
    <property type="project" value="TreeGrafter"/>
</dbReference>
<dbReference type="Proteomes" id="UP000376575">
    <property type="component" value="Unassembled WGS sequence"/>
</dbReference>
<dbReference type="Gene3D" id="3.40.630.40">
    <property type="entry name" value="Zn-dependent exopeptidases"/>
    <property type="match status" value="1"/>
</dbReference>
<proteinExistence type="predicted"/>